<protein>
    <submittedName>
        <fullName evidence="2">Uncharacterized protein</fullName>
    </submittedName>
</protein>
<dbReference type="Proteomes" id="UP000635606">
    <property type="component" value="Unassembled WGS sequence"/>
</dbReference>
<reference evidence="2" key="1">
    <citation type="submission" date="2021-01" db="EMBL/GenBank/DDBJ databases">
        <title>Whole genome shotgun sequence of Virgisporangium ochraceum NBRC 16418.</title>
        <authorList>
            <person name="Komaki H."/>
            <person name="Tamura T."/>
        </authorList>
    </citation>
    <scope>NUCLEOTIDE SEQUENCE</scope>
    <source>
        <strain evidence="2">NBRC 16418</strain>
    </source>
</reference>
<evidence type="ECO:0000313" key="2">
    <source>
        <dbReference type="EMBL" id="GIJ71387.1"/>
    </source>
</evidence>
<evidence type="ECO:0000256" key="1">
    <source>
        <dbReference type="SAM" id="MobiDB-lite"/>
    </source>
</evidence>
<keyword evidence="3" id="KW-1185">Reference proteome</keyword>
<comment type="caution">
    <text evidence="2">The sequence shown here is derived from an EMBL/GenBank/DDBJ whole genome shotgun (WGS) entry which is preliminary data.</text>
</comment>
<feature type="region of interest" description="Disordered" evidence="1">
    <location>
        <begin position="146"/>
        <end position="179"/>
    </location>
</feature>
<dbReference type="InterPro" id="IPR043129">
    <property type="entry name" value="ATPase_NBD"/>
</dbReference>
<evidence type="ECO:0000313" key="3">
    <source>
        <dbReference type="Proteomes" id="UP000635606"/>
    </source>
</evidence>
<dbReference type="Gene3D" id="3.30.420.40">
    <property type="match status" value="1"/>
</dbReference>
<proteinExistence type="predicted"/>
<gene>
    <name evidence="2" type="ORF">Voc01_063040</name>
</gene>
<name>A0A8J3ZWF3_9ACTN</name>
<dbReference type="EMBL" id="BOPH01000088">
    <property type="protein sequence ID" value="GIJ71387.1"/>
    <property type="molecule type" value="Genomic_DNA"/>
</dbReference>
<sequence length="179" mass="18989">MIFDGSELLPSAVFLGSDGEMLTGRDALDAARTAPDRFEPHPKRCVDDRAVLLGGVEVTVVDLLAAPLRRVAAEAPWDPDAAAGSVTVTCPAGWAATRQGSLTAHRTHPAGLCRCAMCASTGTYHVIRRDDPADEPPRLVDTRTGEVRRDGCHRSGRRRRGRGVGGVSRRGLRAGTAAI</sequence>
<accession>A0A8J3ZWF3</accession>
<feature type="compositionally biased region" description="Low complexity" evidence="1">
    <location>
        <begin position="169"/>
        <end position="179"/>
    </location>
</feature>
<dbReference type="SUPFAM" id="SSF53067">
    <property type="entry name" value="Actin-like ATPase domain"/>
    <property type="match status" value="1"/>
</dbReference>
<organism evidence="2 3">
    <name type="scientific">Virgisporangium ochraceum</name>
    <dbReference type="NCBI Taxonomy" id="65505"/>
    <lineage>
        <taxon>Bacteria</taxon>
        <taxon>Bacillati</taxon>
        <taxon>Actinomycetota</taxon>
        <taxon>Actinomycetes</taxon>
        <taxon>Micromonosporales</taxon>
        <taxon>Micromonosporaceae</taxon>
        <taxon>Virgisporangium</taxon>
    </lineage>
</organism>
<dbReference type="AlphaFoldDB" id="A0A8J3ZWF3"/>